<evidence type="ECO:0000313" key="1">
    <source>
        <dbReference type="EMBL" id="RYB05776.1"/>
    </source>
</evidence>
<organism evidence="1 2">
    <name type="scientific">Lichenibacterium ramalinae</name>
    <dbReference type="NCBI Taxonomy" id="2316527"/>
    <lineage>
        <taxon>Bacteria</taxon>
        <taxon>Pseudomonadati</taxon>
        <taxon>Pseudomonadota</taxon>
        <taxon>Alphaproteobacteria</taxon>
        <taxon>Hyphomicrobiales</taxon>
        <taxon>Lichenihabitantaceae</taxon>
        <taxon>Lichenibacterium</taxon>
    </lineage>
</organism>
<gene>
    <name evidence="1" type="ORF">D3272_09370</name>
</gene>
<protein>
    <submittedName>
        <fullName evidence="1">Uncharacterized protein</fullName>
    </submittedName>
</protein>
<proteinExistence type="predicted"/>
<sequence length="188" mass="21333">MMPVVRISDAAFGDLKQLSKWLETKTPRETIDKIIGYAMSDMGLERDSEALDESSLINSGATEFDNAPGLTFTKPLSASVNGAVVQNPRWRSVLHVVIAQVKAKGFEGDRLIRELNIPARAQRYENEGFRYYPDLGISVQGQSATDVWKEIDRLARKWHIPVKIEFWWRQNLKAQYPGRRGLLRSGTN</sequence>
<reference evidence="1 2" key="2">
    <citation type="submission" date="2019-02" db="EMBL/GenBank/DDBJ databases">
        <title>'Lichenibacterium ramalinii' gen. nov. sp. nov., 'Lichenibacterium minor' gen. nov. sp. nov.</title>
        <authorList>
            <person name="Pankratov T."/>
        </authorList>
    </citation>
    <scope>NUCLEOTIDE SEQUENCE [LARGE SCALE GENOMIC DNA]</scope>
    <source>
        <strain evidence="1 2">RmlP001</strain>
    </source>
</reference>
<name>A0A4Q2RDI5_9HYPH</name>
<comment type="caution">
    <text evidence="1">The sequence shown here is derived from an EMBL/GenBank/DDBJ whole genome shotgun (WGS) entry which is preliminary data.</text>
</comment>
<dbReference type="AlphaFoldDB" id="A0A4Q2RDI5"/>
<keyword evidence="2" id="KW-1185">Reference proteome</keyword>
<evidence type="ECO:0000313" key="2">
    <source>
        <dbReference type="Proteomes" id="UP000289411"/>
    </source>
</evidence>
<reference evidence="1 2" key="1">
    <citation type="submission" date="2018-09" db="EMBL/GenBank/DDBJ databases">
        <authorList>
            <person name="Grouzdev D.S."/>
            <person name="Krutkina M.S."/>
        </authorList>
    </citation>
    <scope>NUCLEOTIDE SEQUENCE [LARGE SCALE GENOMIC DNA]</scope>
    <source>
        <strain evidence="1 2">RmlP001</strain>
    </source>
</reference>
<accession>A0A4Q2RDI5</accession>
<dbReference type="Proteomes" id="UP000289411">
    <property type="component" value="Unassembled WGS sequence"/>
</dbReference>
<dbReference type="RefSeq" id="WP_129218886.1">
    <property type="nucleotide sequence ID" value="NZ_QYBC01000006.1"/>
</dbReference>
<dbReference type="OrthoDB" id="7594189at2"/>
<dbReference type="EMBL" id="QYBC01000006">
    <property type="protein sequence ID" value="RYB05776.1"/>
    <property type="molecule type" value="Genomic_DNA"/>
</dbReference>
<dbReference type="NCBIfam" id="NF047386">
    <property type="entry name" value="T4SS_SepA_fam"/>
    <property type="match status" value="1"/>
</dbReference>